<keyword evidence="8" id="KW-1185">Reference proteome</keyword>
<evidence type="ECO:0000313" key="8">
    <source>
        <dbReference type="Proteomes" id="UP000822688"/>
    </source>
</evidence>
<dbReference type="AlphaFoldDB" id="A0A8T0J953"/>
<evidence type="ECO:0000256" key="5">
    <source>
        <dbReference type="PIRSR" id="PIRSR602401-1"/>
    </source>
</evidence>
<organism evidence="7 8">
    <name type="scientific">Ceratodon purpureus</name>
    <name type="common">Fire moss</name>
    <name type="synonym">Dicranum purpureum</name>
    <dbReference type="NCBI Taxonomy" id="3225"/>
    <lineage>
        <taxon>Eukaryota</taxon>
        <taxon>Viridiplantae</taxon>
        <taxon>Streptophyta</taxon>
        <taxon>Embryophyta</taxon>
        <taxon>Bryophyta</taxon>
        <taxon>Bryophytina</taxon>
        <taxon>Bryopsida</taxon>
        <taxon>Dicranidae</taxon>
        <taxon>Pseudoditrichales</taxon>
        <taxon>Ditrichaceae</taxon>
        <taxon>Ceratodon</taxon>
    </lineage>
</organism>
<evidence type="ECO:0000256" key="2">
    <source>
        <dbReference type="ARBA" id="ARBA00022723"/>
    </source>
</evidence>
<dbReference type="PRINTS" id="PR00385">
    <property type="entry name" value="P450"/>
</dbReference>
<feature type="binding site" description="axial binding residue" evidence="5">
    <location>
        <position position="477"/>
    </location>
    <ligand>
        <name>heme</name>
        <dbReference type="ChEBI" id="CHEBI:30413"/>
    </ligand>
    <ligandPart>
        <name>Fe</name>
        <dbReference type="ChEBI" id="CHEBI:18248"/>
    </ligandPart>
</feature>
<accession>A0A8T0J953</accession>
<evidence type="ECO:0000313" key="7">
    <source>
        <dbReference type="EMBL" id="KAG0592035.1"/>
    </source>
</evidence>
<dbReference type="Gene3D" id="1.10.630.10">
    <property type="entry name" value="Cytochrome P450"/>
    <property type="match status" value="1"/>
</dbReference>
<evidence type="ECO:0008006" key="9">
    <source>
        <dbReference type="Google" id="ProtNLM"/>
    </source>
</evidence>
<feature type="transmembrane region" description="Helical" evidence="6">
    <location>
        <begin position="25"/>
        <end position="46"/>
    </location>
</feature>
<comment type="similarity">
    <text evidence="1">Belongs to the cytochrome P450 family.</text>
</comment>
<sequence length="530" mass="59642">MVDMEAVGLSAGNASVVGEDAGREVWSLAAVGAVVIALSTLVWMYGELQRVRRPARGPVRWPVVGCLLEMRRNFGRLNDWFLSYFSEDVKTYKLELPFPNRQTVINTVDPVNVEYILTNIQIYGKGKAVQIRLGDFLGTGFFTADGNVWRRHRKIASTEFSTRKLREHSNTVFREDAIRLANALNRAMVADKPVEFQNLAMRMTLDSICKVAFGVDLGGLSPSLPDVPFTTAFDTAQGLLPQRLVNPVYRIQRALNIGVERIFRNAVREVNLFAKDVINKRRLEIAAAHNVGKEFKGEDLLSKFMANKEGAEDHYNDVELRDVVVDFLVAGRDTTGVTLAWFMYEICCHPEIADKVYQEGVEVLGKHTDYESMAEKLTHDNLGRMQYLHAALSECLRLHPPVPRDGKTVLADDVLPDGTVVKKGNIVQYVPYSMARMPFLWGSDAQELKPERWLKDGVFQSVSPFKFTTFQAGPRICLGRDSAYLQLKVTLALIIHFFTFQLVPGQEITYTSSLVMPMKNGVKVTMSPRQ</sequence>
<keyword evidence="3" id="KW-0560">Oxidoreductase</keyword>
<keyword evidence="6" id="KW-0812">Transmembrane</keyword>
<keyword evidence="2 5" id="KW-0479">Metal-binding</keyword>
<dbReference type="InterPro" id="IPR001128">
    <property type="entry name" value="Cyt_P450"/>
</dbReference>
<keyword evidence="6" id="KW-0472">Membrane</keyword>
<keyword evidence="5" id="KW-0349">Heme</keyword>
<dbReference type="OrthoDB" id="1470350at2759"/>
<evidence type="ECO:0000256" key="4">
    <source>
        <dbReference type="ARBA" id="ARBA00023004"/>
    </source>
</evidence>
<keyword evidence="6" id="KW-1133">Transmembrane helix</keyword>
<protein>
    <recommendedName>
        <fullName evidence="9">Cytochrome P450</fullName>
    </recommendedName>
</protein>
<dbReference type="GO" id="GO:0020037">
    <property type="term" value="F:heme binding"/>
    <property type="evidence" value="ECO:0007669"/>
    <property type="project" value="InterPro"/>
</dbReference>
<dbReference type="Proteomes" id="UP000822688">
    <property type="component" value="Chromosome 1"/>
</dbReference>
<dbReference type="SUPFAM" id="SSF48264">
    <property type="entry name" value="Cytochrome P450"/>
    <property type="match status" value="1"/>
</dbReference>
<evidence type="ECO:0000256" key="1">
    <source>
        <dbReference type="ARBA" id="ARBA00010617"/>
    </source>
</evidence>
<proteinExistence type="inferred from homology"/>
<dbReference type="Pfam" id="PF00067">
    <property type="entry name" value="p450"/>
    <property type="match status" value="1"/>
</dbReference>
<dbReference type="CDD" id="cd11064">
    <property type="entry name" value="CYP86A"/>
    <property type="match status" value="1"/>
</dbReference>
<name>A0A8T0J953_CERPU</name>
<dbReference type="GO" id="GO:0004497">
    <property type="term" value="F:monooxygenase activity"/>
    <property type="evidence" value="ECO:0007669"/>
    <property type="project" value="InterPro"/>
</dbReference>
<evidence type="ECO:0000256" key="3">
    <source>
        <dbReference type="ARBA" id="ARBA00023002"/>
    </source>
</evidence>
<reference evidence="7" key="1">
    <citation type="submission" date="2020-06" db="EMBL/GenBank/DDBJ databases">
        <title>WGS assembly of Ceratodon purpureus strain R40.</title>
        <authorList>
            <person name="Carey S.B."/>
            <person name="Jenkins J."/>
            <person name="Shu S."/>
            <person name="Lovell J.T."/>
            <person name="Sreedasyam A."/>
            <person name="Maumus F."/>
            <person name="Tiley G.P."/>
            <person name="Fernandez-Pozo N."/>
            <person name="Barry K."/>
            <person name="Chen C."/>
            <person name="Wang M."/>
            <person name="Lipzen A."/>
            <person name="Daum C."/>
            <person name="Saski C.A."/>
            <person name="Payton A.C."/>
            <person name="Mcbreen J.C."/>
            <person name="Conrad R.E."/>
            <person name="Kollar L.M."/>
            <person name="Olsson S."/>
            <person name="Huttunen S."/>
            <person name="Landis J.B."/>
            <person name="Wickett N.J."/>
            <person name="Johnson M.G."/>
            <person name="Rensing S.A."/>
            <person name="Grimwood J."/>
            <person name="Schmutz J."/>
            <person name="Mcdaniel S.F."/>
        </authorList>
    </citation>
    <scope>NUCLEOTIDE SEQUENCE</scope>
    <source>
        <strain evidence="7">R40</strain>
    </source>
</reference>
<dbReference type="InterPro" id="IPR002401">
    <property type="entry name" value="Cyt_P450_E_grp-I"/>
</dbReference>
<dbReference type="GO" id="GO:0005506">
    <property type="term" value="F:iron ion binding"/>
    <property type="evidence" value="ECO:0007669"/>
    <property type="project" value="InterPro"/>
</dbReference>
<keyword evidence="4 5" id="KW-0408">Iron</keyword>
<comment type="caution">
    <text evidence="7">The sequence shown here is derived from an EMBL/GenBank/DDBJ whole genome shotgun (WGS) entry which is preliminary data.</text>
</comment>
<dbReference type="EMBL" id="CM026421">
    <property type="protein sequence ID" value="KAG0592035.1"/>
    <property type="molecule type" value="Genomic_DNA"/>
</dbReference>
<dbReference type="InterPro" id="IPR036396">
    <property type="entry name" value="Cyt_P450_sf"/>
</dbReference>
<evidence type="ECO:0000256" key="6">
    <source>
        <dbReference type="SAM" id="Phobius"/>
    </source>
</evidence>
<dbReference type="GO" id="GO:0016705">
    <property type="term" value="F:oxidoreductase activity, acting on paired donors, with incorporation or reduction of molecular oxygen"/>
    <property type="evidence" value="ECO:0007669"/>
    <property type="project" value="InterPro"/>
</dbReference>
<dbReference type="PRINTS" id="PR00463">
    <property type="entry name" value="EP450I"/>
</dbReference>
<gene>
    <name evidence="7" type="ORF">KC19_1G219600</name>
</gene>
<dbReference type="PANTHER" id="PTHR24296">
    <property type="entry name" value="CYTOCHROME P450"/>
    <property type="match status" value="1"/>
</dbReference>
<comment type="cofactor">
    <cofactor evidence="5">
        <name>heme</name>
        <dbReference type="ChEBI" id="CHEBI:30413"/>
    </cofactor>
</comment>